<dbReference type="SMART" id="SM00020">
    <property type="entry name" value="Tryp_SPc"/>
    <property type="match status" value="1"/>
</dbReference>
<dbReference type="Proteomes" id="UP000027997">
    <property type="component" value="Unassembled WGS sequence"/>
</dbReference>
<accession>A0A081KCI3</accession>
<reference evidence="3 4" key="1">
    <citation type="submission" date="2014-06" db="EMBL/GenBank/DDBJ databases">
        <title>Whole Genome Sequences of Three Symbiotic Endozoicomonas Bacteria.</title>
        <authorList>
            <person name="Neave M.J."/>
            <person name="Apprill A."/>
            <person name="Voolstra C.R."/>
        </authorList>
    </citation>
    <scope>NUCLEOTIDE SEQUENCE [LARGE SCALE GENOMIC DNA]</scope>
    <source>
        <strain evidence="3 4">DSM 22380</strain>
    </source>
</reference>
<dbReference type="InterPro" id="IPR051333">
    <property type="entry name" value="CLIP_Serine_Protease"/>
</dbReference>
<dbReference type="GO" id="GO:0006508">
    <property type="term" value="P:proteolysis"/>
    <property type="evidence" value="ECO:0007669"/>
    <property type="project" value="InterPro"/>
</dbReference>
<dbReference type="SUPFAM" id="SSF50494">
    <property type="entry name" value="Trypsin-like serine proteases"/>
    <property type="match status" value="1"/>
</dbReference>
<dbReference type="InterPro" id="IPR001314">
    <property type="entry name" value="Peptidase_S1A"/>
</dbReference>
<evidence type="ECO:0000313" key="4">
    <source>
        <dbReference type="Proteomes" id="UP000027997"/>
    </source>
</evidence>
<dbReference type="PROSITE" id="PS00134">
    <property type="entry name" value="TRYPSIN_HIS"/>
    <property type="match status" value="1"/>
</dbReference>
<evidence type="ECO:0000313" key="3">
    <source>
        <dbReference type="EMBL" id="KEI71859.1"/>
    </source>
</evidence>
<dbReference type="PANTHER" id="PTHR24260">
    <property type="match status" value="1"/>
</dbReference>
<protein>
    <recommendedName>
        <fullName evidence="2">Peptidase S1 domain-containing protein</fullName>
    </recommendedName>
</protein>
<feature type="domain" description="Peptidase S1" evidence="2">
    <location>
        <begin position="141"/>
        <end position="421"/>
    </location>
</feature>
<dbReference type="GO" id="GO:0004252">
    <property type="term" value="F:serine-type endopeptidase activity"/>
    <property type="evidence" value="ECO:0007669"/>
    <property type="project" value="InterPro"/>
</dbReference>
<comment type="caution">
    <text evidence="3">The sequence shown here is derived from an EMBL/GenBank/DDBJ whole genome shotgun (WGS) entry which is preliminary data.</text>
</comment>
<dbReference type="InterPro" id="IPR009003">
    <property type="entry name" value="Peptidase_S1_PA"/>
</dbReference>
<name>A0A081KCI3_9GAMM</name>
<dbReference type="AlphaFoldDB" id="A0A081KCI3"/>
<sequence length="578" mass="65584">MLSIGLLLLLTKADSAESKSLANRKVDLGLRDNLINHTLPDQKGKTNRLRDNANRQADTGRSFQPPRLPLSDYTRKDIPDWVYNEPLLETANEGVESGEIMRALFNETVHLQSQALSTSKTEIDDKKPIEYDQVGRARAKRFSGDLIPEESGTDEFIVKVFSPTFSCSGSILSKRKVLTAAHCTEKGGKTVSLQVAFNGKNYPVKNIRRCPNYPMGENKACMNDIALLSLSSPLPKSALRLKVNLNYKMENEQAYQGRVDYPYSEDNEPSVDSCYELISNNAPPGERFPEFIGIGLGRHGPSCEYSDGVPRKGFYQRSYKYAGHSTPNPQYCQKSINTEKIYTDFYDCMSQYSCYFNGVFNEFTLKNKKGEYYRTCPGDSGSPLLAFNQDSGRYDLIGVLSGGSQYSYLNDHKAWFEKYFSTSRINPLEVYDTGMDRNLKIPVQSGKWPVPNTTLQQDLNITLHNQLSTGPWFWSSQWSKLTLDIHDLIFGLRRTAYCYSWNGNSCSIPLLRGAEKLSMTLGLGPVTQNYGYQFNITRLNERKQNITFTVYENRNLVVSFKVEPDDIFQPYDLWSDYG</sequence>
<dbReference type="Pfam" id="PF00089">
    <property type="entry name" value="Trypsin"/>
    <property type="match status" value="1"/>
</dbReference>
<feature type="region of interest" description="Disordered" evidence="1">
    <location>
        <begin position="37"/>
        <end position="69"/>
    </location>
</feature>
<dbReference type="InterPro" id="IPR018114">
    <property type="entry name" value="TRYPSIN_HIS"/>
</dbReference>
<dbReference type="Gene3D" id="2.40.10.120">
    <property type="match status" value="2"/>
</dbReference>
<dbReference type="PROSITE" id="PS50240">
    <property type="entry name" value="TRYPSIN_DOM"/>
    <property type="match status" value="1"/>
</dbReference>
<evidence type="ECO:0000259" key="2">
    <source>
        <dbReference type="PROSITE" id="PS50240"/>
    </source>
</evidence>
<organism evidence="3 4">
    <name type="scientific">Endozoicomonas elysicola</name>
    <dbReference type="NCBI Taxonomy" id="305900"/>
    <lineage>
        <taxon>Bacteria</taxon>
        <taxon>Pseudomonadati</taxon>
        <taxon>Pseudomonadota</taxon>
        <taxon>Gammaproteobacteria</taxon>
        <taxon>Oceanospirillales</taxon>
        <taxon>Endozoicomonadaceae</taxon>
        <taxon>Endozoicomonas</taxon>
    </lineage>
</organism>
<dbReference type="EMBL" id="JOJP01000001">
    <property type="protein sequence ID" value="KEI71859.1"/>
    <property type="molecule type" value="Genomic_DNA"/>
</dbReference>
<gene>
    <name evidence="3" type="ORF">GV64_14940</name>
</gene>
<dbReference type="PRINTS" id="PR00722">
    <property type="entry name" value="CHYMOTRYPSIN"/>
</dbReference>
<evidence type="ECO:0000256" key="1">
    <source>
        <dbReference type="SAM" id="MobiDB-lite"/>
    </source>
</evidence>
<dbReference type="InterPro" id="IPR001254">
    <property type="entry name" value="Trypsin_dom"/>
</dbReference>
<proteinExistence type="predicted"/>
<dbReference type="PANTHER" id="PTHR24260:SF132">
    <property type="entry name" value="PEPTIDASE S1 DOMAIN-CONTAINING PROTEIN"/>
    <property type="match status" value="1"/>
</dbReference>
<feature type="compositionally biased region" description="Basic and acidic residues" evidence="1">
    <location>
        <begin position="40"/>
        <end position="53"/>
    </location>
</feature>
<keyword evidence="4" id="KW-1185">Reference proteome</keyword>